<accession>A0ABW4BR67</accession>
<proteinExistence type="predicted"/>
<evidence type="ECO:0000313" key="1">
    <source>
        <dbReference type="EMBL" id="MFD1411482.1"/>
    </source>
</evidence>
<evidence type="ECO:0000313" key="2">
    <source>
        <dbReference type="Proteomes" id="UP001597191"/>
    </source>
</evidence>
<dbReference type="RefSeq" id="WP_125651142.1">
    <property type="nucleotide sequence ID" value="NZ_JBHTOH010000077.1"/>
</dbReference>
<dbReference type="Proteomes" id="UP001597191">
    <property type="component" value="Unassembled WGS sequence"/>
</dbReference>
<dbReference type="EMBL" id="JBHTOH010000077">
    <property type="protein sequence ID" value="MFD1411482.1"/>
    <property type="molecule type" value="Genomic_DNA"/>
</dbReference>
<reference evidence="2" key="1">
    <citation type="journal article" date="2019" name="Int. J. Syst. Evol. Microbiol.">
        <title>The Global Catalogue of Microorganisms (GCM) 10K type strain sequencing project: providing services to taxonomists for standard genome sequencing and annotation.</title>
        <authorList>
            <consortium name="The Broad Institute Genomics Platform"/>
            <consortium name="The Broad Institute Genome Sequencing Center for Infectious Disease"/>
            <person name="Wu L."/>
            <person name="Ma J."/>
        </authorList>
    </citation>
    <scope>NUCLEOTIDE SEQUENCE [LARGE SCALE GENOMIC DNA]</scope>
    <source>
        <strain evidence="2">CCM 8937</strain>
    </source>
</reference>
<sequence length="164" mass="18867">MERDAIKQYADWLQTNTDDIIAQHVKFDPEKVYEIIDQLKIFKKPVTEVMAMTEEDYYQQLSDHKLTLQGEHDVLTHLQDRVLVNHVDGSITQRQIHFSYNHEDNFAGGYSARKDLHLLTYGMKVIGAMVVISDFELVQENLSADAAVSLALAADMIGRWQDEQ</sequence>
<protein>
    <submittedName>
        <fullName evidence="1">Uncharacterized protein</fullName>
    </submittedName>
</protein>
<name>A0ABW4BR67_9LACO</name>
<organism evidence="1 2">
    <name type="scientific">Lapidilactobacillus gannanensis</name>
    <dbReference type="NCBI Taxonomy" id="2486002"/>
    <lineage>
        <taxon>Bacteria</taxon>
        <taxon>Bacillati</taxon>
        <taxon>Bacillota</taxon>
        <taxon>Bacilli</taxon>
        <taxon>Lactobacillales</taxon>
        <taxon>Lactobacillaceae</taxon>
        <taxon>Lapidilactobacillus</taxon>
    </lineage>
</organism>
<keyword evidence="2" id="KW-1185">Reference proteome</keyword>
<gene>
    <name evidence="1" type="ORF">ACFQ4R_07790</name>
</gene>
<comment type="caution">
    <text evidence="1">The sequence shown here is derived from an EMBL/GenBank/DDBJ whole genome shotgun (WGS) entry which is preliminary data.</text>
</comment>